<dbReference type="EMBL" id="JAKNHQ010000004">
    <property type="protein sequence ID" value="MCG4610097.1"/>
    <property type="molecule type" value="Genomic_DNA"/>
</dbReference>
<comment type="caution">
    <text evidence="1">The sequence shown here is derived from an EMBL/GenBank/DDBJ whole genome shotgun (WGS) entry which is preliminary data.</text>
</comment>
<evidence type="ECO:0000313" key="2">
    <source>
        <dbReference type="Proteomes" id="UP001298681"/>
    </source>
</evidence>
<dbReference type="Proteomes" id="UP001298681">
    <property type="component" value="Unassembled WGS sequence"/>
</dbReference>
<evidence type="ECO:0000313" key="1">
    <source>
        <dbReference type="EMBL" id="MCG4610097.1"/>
    </source>
</evidence>
<name>A0ABS9MH15_9FIRM</name>
<organism evidence="1 2">
    <name type="scientific">Anaeromassilibacillus senegalensis</name>
    <dbReference type="NCBI Taxonomy" id="1673717"/>
    <lineage>
        <taxon>Bacteria</taxon>
        <taxon>Bacillati</taxon>
        <taxon>Bacillota</taxon>
        <taxon>Clostridia</taxon>
        <taxon>Eubacteriales</taxon>
        <taxon>Acutalibacteraceae</taxon>
        <taxon>Anaeromassilibacillus</taxon>
    </lineage>
</organism>
<dbReference type="SUPFAM" id="SSF52540">
    <property type="entry name" value="P-loop containing nucleoside triphosphate hydrolases"/>
    <property type="match status" value="1"/>
</dbReference>
<dbReference type="Pfam" id="PF13189">
    <property type="entry name" value="Cytidylate_kin2"/>
    <property type="match status" value="1"/>
</dbReference>
<gene>
    <name evidence="1" type="ORF">L0P57_03980</name>
</gene>
<sequence length="200" mass="23108">MNRIITIGREFGSGGREFGRRLAEALGFAYYDQEIISEIAKRISLSEQYVEAIVEHQPSFSFPIHIGRSFYPAVNPAFEQTMAVYQEQARIITQMAAKSNCVIVGRCADYILKEYRPFRIFIYADMESKIKRCREKGPEDEKLTDKELRQKITGIDKKRAKYYEVYTGHAWGDKLNFDLCINTTQTVIKEIVPAIARLFV</sequence>
<reference evidence="1 2" key="1">
    <citation type="submission" date="2022-01" db="EMBL/GenBank/DDBJ databases">
        <title>Collection of gut derived symbiotic bacterial strains cultured from healthy donors.</title>
        <authorList>
            <person name="Lin H."/>
            <person name="Kohout C."/>
            <person name="Waligurski E."/>
            <person name="Pamer E.G."/>
        </authorList>
    </citation>
    <scope>NUCLEOTIDE SEQUENCE [LARGE SCALE GENOMIC DNA]</scope>
    <source>
        <strain evidence="1 2">DFI.7.58</strain>
    </source>
</reference>
<dbReference type="InterPro" id="IPR027417">
    <property type="entry name" value="P-loop_NTPase"/>
</dbReference>
<protein>
    <submittedName>
        <fullName evidence="1">Cytidylate kinase-like family protein</fullName>
    </submittedName>
</protein>
<keyword evidence="2" id="KW-1185">Reference proteome</keyword>
<accession>A0ABS9MH15</accession>
<proteinExistence type="predicted"/>
<dbReference type="RefSeq" id="WP_237966517.1">
    <property type="nucleotide sequence ID" value="NZ_JAKNHQ010000004.1"/>
</dbReference>
<dbReference type="Gene3D" id="3.40.50.300">
    <property type="entry name" value="P-loop containing nucleotide triphosphate hydrolases"/>
    <property type="match status" value="1"/>
</dbReference>